<keyword evidence="3" id="KW-1185">Reference proteome</keyword>
<reference evidence="2 3" key="1">
    <citation type="submission" date="2020-03" db="EMBL/GenBank/DDBJ databases">
        <title>Alteromonas ponticola sp. nov., isolated from seawater.</title>
        <authorList>
            <person name="Yoon J.-H."/>
            <person name="Kim Y.-O."/>
        </authorList>
    </citation>
    <scope>NUCLEOTIDE SEQUENCE [LARGE SCALE GENOMIC DNA]</scope>
    <source>
        <strain evidence="2 3">MYP5</strain>
    </source>
</reference>
<dbReference type="InterPro" id="IPR011041">
    <property type="entry name" value="Quinoprot_gluc/sorb_DH_b-prop"/>
</dbReference>
<protein>
    <submittedName>
        <fullName evidence="2">PQQ-dependent sugar dehydrogenase</fullName>
    </submittedName>
</protein>
<accession>A0ABX1R589</accession>
<dbReference type="RefSeq" id="WP_169210973.1">
    <property type="nucleotide sequence ID" value="NZ_JAATNW010000005.1"/>
</dbReference>
<evidence type="ECO:0000259" key="1">
    <source>
        <dbReference type="Pfam" id="PF07995"/>
    </source>
</evidence>
<dbReference type="Proteomes" id="UP000709336">
    <property type="component" value="Unassembled WGS sequence"/>
</dbReference>
<dbReference type="InterPro" id="IPR012938">
    <property type="entry name" value="Glc/Sorbosone_DH"/>
</dbReference>
<dbReference type="PANTHER" id="PTHR19328">
    <property type="entry name" value="HEDGEHOG-INTERACTING PROTEIN"/>
    <property type="match status" value="1"/>
</dbReference>
<dbReference type="EMBL" id="JAATNW010000005">
    <property type="protein sequence ID" value="NMH60415.1"/>
    <property type="molecule type" value="Genomic_DNA"/>
</dbReference>
<gene>
    <name evidence="2" type="ORF">HCJ96_10320</name>
</gene>
<comment type="caution">
    <text evidence="2">The sequence shown here is derived from an EMBL/GenBank/DDBJ whole genome shotgun (WGS) entry which is preliminary data.</text>
</comment>
<evidence type="ECO:0000313" key="3">
    <source>
        <dbReference type="Proteomes" id="UP000709336"/>
    </source>
</evidence>
<sequence>MKQRWTIAKLAQIFVFVTGIGFIGSVQAEADMQITTLADKLHRPWTMVQMPDGAWVVTLKGGQLVKIDDQGNKQKIDLNLPGLYVESQGGLLDFTLAHDFKMSGTVLLSYSQGNADANRLVVAKATFENDSLSDVNIILKVTPDKDTPVHYGGRLLALPDGTWLVTSGDGFDYREQAQVKGSLLGKILHFREDGSPPQNPPFTSSPYVYTLGHRNPQALLFDQQNNRIIQHEHGPEGGDEINIITRGENYGWPVITLGMDYSGAHISPFEEYPGMQQPLVNWTPSIAPSGMALYRGSNFPHLDGKLLVTALKEQALYAVDINAKPPVSEKILPQLEQRLRDVKISHDGNIVILTDGANAKLLKIHVNDA</sequence>
<feature type="domain" description="Glucose/Sorbosone dehydrogenase" evidence="1">
    <location>
        <begin position="41"/>
        <end position="363"/>
    </location>
</feature>
<evidence type="ECO:0000313" key="2">
    <source>
        <dbReference type="EMBL" id="NMH60415.1"/>
    </source>
</evidence>
<dbReference type="PANTHER" id="PTHR19328:SF75">
    <property type="entry name" value="ALDOSE SUGAR DEHYDROGENASE YLII"/>
    <property type="match status" value="1"/>
</dbReference>
<dbReference type="InterPro" id="IPR011042">
    <property type="entry name" value="6-blade_b-propeller_TolB-like"/>
</dbReference>
<proteinExistence type="predicted"/>
<organism evidence="2 3">
    <name type="scientific">Alteromonas ponticola</name>
    <dbReference type="NCBI Taxonomy" id="2720613"/>
    <lineage>
        <taxon>Bacteria</taxon>
        <taxon>Pseudomonadati</taxon>
        <taxon>Pseudomonadota</taxon>
        <taxon>Gammaproteobacteria</taxon>
        <taxon>Alteromonadales</taxon>
        <taxon>Alteromonadaceae</taxon>
        <taxon>Alteromonas/Salinimonas group</taxon>
        <taxon>Alteromonas</taxon>
    </lineage>
</organism>
<name>A0ABX1R589_9ALTE</name>
<dbReference type="Pfam" id="PF07995">
    <property type="entry name" value="GSDH"/>
    <property type="match status" value="1"/>
</dbReference>
<dbReference type="SUPFAM" id="SSF50952">
    <property type="entry name" value="Soluble quinoprotein glucose dehydrogenase"/>
    <property type="match status" value="1"/>
</dbReference>
<dbReference type="Gene3D" id="2.120.10.30">
    <property type="entry name" value="TolB, C-terminal domain"/>
    <property type="match status" value="1"/>
</dbReference>